<evidence type="ECO:0000256" key="3">
    <source>
        <dbReference type="ARBA" id="ARBA00022692"/>
    </source>
</evidence>
<keyword evidence="2" id="KW-1003">Cell membrane</keyword>
<dbReference type="InterPro" id="IPR036938">
    <property type="entry name" value="PAP2/HPO_sf"/>
</dbReference>
<proteinExistence type="predicted"/>
<name>A0ABW0NCY9_9BURK</name>
<dbReference type="CDD" id="cd03392">
    <property type="entry name" value="PAP2_like_2"/>
    <property type="match status" value="1"/>
</dbReference>
<keyword evidence="4" id="KW-0378">Hydrolase</keyword>
<feature type="transmembrane region" description="Helical" evidence="7">
    <location>
        <begin position="52"/>
        <end position="71"/>
    </location>
</feature>
<evidence type="ECO:0000256" key="4">
    <source>
        <dbReference type="ARBA" id="ARBA00022801"/>
    </source>
</evidence>
<evidence type="ECO:0000313" key="10">
    <source>
        <dbReference type="Proteomes" id="UP001596037"/>
    </source>
</evidence>
<accession>A0ABW0NCY9</accession>
<evidence type="ECO:0000256" key="5">
    <source>
        <dbReference type="ARBA" id="ARBA00022989"/>
    </source>
</evidence>
<dbReference type="RefSeq" id="WP_376849473.1">
    <property type="nucleotide sequence ID" value="NZ_JBHSMF010000006.1"/>
</dbReference>
<comment type="subcellular location">
    <subcellularLocation>
        <location evidence="1">Cell membrane</location>
        <topology evidence="1">Multi-pass membrane protein</topology>
    </subcellularLocation>
</comment>
<keyword evidence="6 7" id="KW-0472">Membrane</keyword>
<dbReference type="EMBL" id="JBHSMF010000006">
    <property type="protein sequence ID" value="MFC5497413.1"/>
    <property type="molecule type" value="Genomic_DNA"/>
</dbReference>
<dbReference type="PANTHER" id="PTHR14969">
    <property type="entry name" value="SPHINGOSINE-1-PHOSPHATE PHOSPHOHYDROLASE"/>
    <property type="match status" value="1"/>
</dbReference>
<dbReference type="PANTHER" id="PTHR14969:SF62">
    <property type="entry name" value="DECAPRENYLPHOSPHORYL-5-PHOSPHORIBOSE PHOSPHATASE RV3807C-RELATED"/>
    <property type="match status" value="1"/>
</dbReference>
<keyword evidence="10" id="KW-1185">Reference proteome</keyword>
<sequence>MIDLPLSAWFHANQIPLATKLMLLVSLWHSTIGILTMSAVLGLVLYRYGRTWWLLALALAVPGGMLLNVLVKNLVQRPRPHFADAVLTLPTYSFPSGHTAGAALFYGFLTALVFAHPGARRWRWAMAVAAVAMVLLVGLSRIYLGLHYFTDVAGAIVEAVLWLALCLAGVRALWRRRGGEAAHG</sequence>
<feature type="domain" description="Phosphatidic acid phosphatase type 2/haloperoxidase" evidence="8">
    <location>
        <begin position="53"/>
        <end position="167"/>
    </location>
</feature>
<comment type="caution">
    <text evidence="9">The sequence shown here is derived from an EMBL/GenBank/DDBJ whole genome shotgun (WGS) entry which is preliminary data.</text>
</comment>
<feature type="transmembrane region" description="Helical" evidence="7">
    <location>
        <begin position="152"/>
        <end position="174"/>
    </location>
</feature>
<dbReference type="Proteomes" id="UP001596037">
    <property type="component" value="Unassembled WGS sequence"/>
</dbReference>
<keyword evidence="3 7" id="KW-0812">Transmembrane</keyword>
<dbReference type="Gene3D" id="1.20.144.10">
    <property type="entry name" value="Phosphatidic acid phosphatase type 2/haloperoxidase"/>
    <property type="match status" value="2"/>
</dbReference>
<evidence type="ECO:0000256" key="2">
    <source>
        <dbReference type="ARBA" id="ARBA00022475"/>
    </source>
</evidence>
<dbReference type="InterPro" id="IPR000326">
    <property type="entry name" value="PAP2/HPO"/>
</dbReference>
<feature type="transmembrane region" description="Helical" evidence="7">
    <location>
        <begin position="21"/>
        <end position="46"/>
    </location>
</feature>
<evidence type="ECO:0000259" key="8">
    <source>
        <dbReference type="SMART" id="SM00014"/>
    </source>
</evidence>
<dbReference type="SUPFAM" id="SSF48317">
    <property type="entry name" value="Acid phosphatase/Vanadium-dependent haloperoxidase"/>
    <property type="match status" value="1"/>
</dbReference>
<evidence type="ECO:0000256" key="7">
    <source>
        <dbReference type="SAM" id="Phobius"/>
    </source>
</evidence>
<dbReference type="SMART" id="SM00014">
    <property type="entry name" value="acidPPc"/>
    <property type="match status" value="1"/>
</dbReference>
<gene>
    <name evidence="9" type="ORF">ACFPOE_07700</name>
</gene>
<evidence type="ECO:0000313" key="9">
    <source>
        <dbReference type="EMBL" id="MFC5497413.1"/>
    </source>
</evidence>
<feature type="transmembrane region" description="Helical" evidence="7">
    <location>
        <begin position="124"/>
        <end position="146"/>
    </location>
</feature>
<protein>
    <submittedName>
        <fullName evidence="9">Phosphatase PAP2 family protein</fullName>
    </submittedName>
</protein>
<evidence type="ECO:0000256" key="1">
    <source>
        <dbReference type="ARBA" id="ARBA00004651"/>
    </source>
</evidence>
<keyword evidence="5 7" id="KW-1133">Transmembrane helix</keyword>
<dbReference type="Pfam" id="PF01569">
    <property type="entry name" value="PAP2"/>
    <property type="match status" value="1"/>
</dbReference>
<organism evidence="9 10">
    <name type="scientific">Caenimonas terrae</name>
    <dbReference type="NCBI Taxonomy" id="696074"/>
    <lineage>
        <taxon>Bacteria</taxon>
        <taxon>Pseudomonadati</taxon>
        <taxon>Pseudomonadota</taxon>
        <taxon>Betaproteobacteria</taxon>
        <taxon>Burkholderiales</taxon>
        <taxon>Comamonadaceae</taxon>
        <taxon>Caenimonas</taxon>
    </lineage>
</organism>
<reference evidence="10" key="1">
    <citation type="journal article" date="2019" name="Int. J. Syst. Evol. Microbiol.">
        <title>The Global Catalogue of Microorganisms (GCM) 10K type strain sequencing project: providing services to taxonomists for standard genome sequencing and annotation.</title>
        <authorList>
            <consortium name="The Broad Institute Genomics Platform"/>
            <consortium name="The Broad Institute Genome Sequencing Center for Infectious Disease"/>
            <person name="Wu L."/>
            <person name="Ma J."/>
        </authorList>
    </citation>
    <scope>NUCLEOTIDE SEQUENCE [LARGE SCALE GENOMIC DNA]</scope>
    <source>
        <strain evidence="10">CCUG 57401</strain>
    </source>
</reference>
<evidence type="ECO:0000256" key="6">
    <source>
        <dbReference type="ARBA" id="ARBA00023136"/>
    </source>
</evidence>